<protein>
    <submittedName>
        <fullName evidence="1">Uncharacterized protein</fullName>
    </submittedName>
</protein>
<organism evidence="1">
    <name type="scientific">Siphoviridae sp. ctPEx3</name>
    <dbReference type="NCBI Taxonomy" id="2823578"/>
    <lineage>
        <taxon>Viruses</taxon>
        <taxon>Duplodnaviria</taxon>
        <taxon>Heunggongvirae</taxon>
        <taxon>Uroviricota</taxon>
        <taxon>Caudoviricetes</taxon>
    </lineage>
</organism>
<evidence type="ECO:0000313" key="1">
    <source>
        <dbReference type="EMBL" id="DAD68789.1"/>
    </source>
</evidence>
<accession>A0A8S5LFF6</accession>
<dbReference type="EMBL" id="BK014709">
    <property type="protein sequence ID" value="DAD68789.1"/>
    <property type="molecule type" value="Genomic_DNA"/>
</dbReference>
<sequence length="149" mass="16887">MEEIFIAIMEQIAREMPELSLIDEDYGQLEMGANEDHYPVTFPCVLIGNTDSNWNDLGYGAQNSESFVTVRLAIDCYDDTSYASGTYDKVRERQQMANKLYTVLQCLECSEGASPLVREKSRDYALPGYIKVFEMTFSFTLHDESAMGS</sequence>
<proteinExistence type="predicted"/>
<reference evidence="1" key="1">
    <citation type="journal article" date="2021" name="Proc. Natl. Acad. Sci. U.S.A.">
        <title>A Catalog of Tens of Thousands of Viruses from Human Metagenomes Reveals Hidden Associations with Chronic Diseases.</title>
        <authorList>
            <person name="Tisza M.J."/>
            <person name="Buck C.B."/>
        </authorList>
    </citation>
    <scope>NUCLEOTIDE SEQUENCE</scope>
    <source>
        <strain evidence="1">CtPEx3</strain>
    </source>
</reference>
<name>A0A8S5LFF6_9CAUD</name>